<reference evidence="4 5" key="1">
    <citation type="journal article" date="2010" name="Stand. Genomic Sci.">
        <title>Complete genome sequence of Spirosoma linguale type strain (1).</title>
        <authorList>
            <person name="Lail K."/>
            <person name="Sikorski J."/>
            <person name="Saunders E."/>
            <person name="Lapidus A."/>
            <person name="Glavina Del Rio T."/>
            <person name="Copeland A."/>
            <person name="Tice H."/>
            <person name="Cheng J.-F."/>
            <person name="Lucas S."/>
            <person name="Nolan M."/>
            <person name="Bruce D."/>
            <person name="Goodwin L."/>
            <person name="Pitluck S."/>
            <person name="Ivanova N."/>
            <person name="Mavromatis K."/>
            <person name="Ovchinnikova G."/>
            <person name="Pati A."/>
            <person name="Chen A."/>
            <person name="Palaniappan K."/>
            <person name="Land M."/>
            <person name="Hauser L."/>
            <person name="Chang Y.-J."/>
            <person name="Jeffries C.D."/>
            <person name="Chain P."/>
            <person name="Brettin T."/>
            <person name="Detter J.C."/>
            <person name="Schuetze A."/>
            <person name="Rohde M."/>
            <person name="Tindall B.J."/>
            <person name="Goeker M."/>
            <person name="Bristow J."/>
            <person name="Eisen J.A."/>
            <person name="Markowitz V."/>
            <person name="Hugenholtz P."/>
            <person name="Kyrpides N.C."/>
            <person name="Klenk H.-P."/>
            <person name="Chen F."/>
        </authorList>
    </citation>
    <scope>NUCLEOTIDE SEQUENCE [LARGE SCALE GENOMIC DNA]</scope>
    <source>
        <strain evidence="5">ATCC 33905 / DSM 74 / LMG 10896 / Claus 1</strain>
    </source>
</reference>
<accession>D2QJ65</accession>
<protein>
    <submittedName>
        <fullName evidence="4">Response regulator receiver protein</fullName>
    </submittedName>
</protein>
<dbReference type="PANTHER" id="PTHR44591:SF3">
    <property type="entry name" value="RESPONSE REGULATORY DOMAIN-CONTAINING PROTEIN"/>
    <property type="match status" value="1"/>
</dbReference>
<dbReference type="KEGG" id="sli:Slin_1028"/>
<feature type="domain" description="Response regulatory" evidence="3">
    <location>
        <begin position="6"/>
        <end position="122"/>
    </location>
</feature>
<dbReference type="RefSeq" id="WP_012925630.1">
    <property type="nucleotide sequence ID" value="NC_013730.1"/>
</dbReference>
<dbReference type="CDD" id="cd00156">
    <property type="entry name" value="REC"/>
    <property type="match status" value="1"/>
</dbReference>
<dbReference type="Gene3D" id="3.40.50.2300">
    <property type="match status" value="1"/>
</dbReference>
<dbReference type="AlphaFoldDB" id="D2QJ65"/>
<dbReference type="InterPro" id="IPR001789">
    <property type="entry name" value="Sig_transdc_resp-reg_receiver"/>
</dbReference>
<dbReference type="HOGENOM" id="CLU_000445_69_17_10"/>
<keyword evidence="1 2" id="KW-0597">Phosphoprotein</keyword>
<dbReference type="Pfam" id="PF00072">
    <property type="entry name" value="Response_reg"/>
    <property type="match status" value="1"/>
</dbReference>
<sequence length="141" mass="16209">MKHRYQILHVDDDLYMRKIVQLTLNSEFKLDSCTNGIEAMNWLENGNIPDIIITDLLMPQLNGQELIQLIRKNATYKNIPIIILSSLEDGVTKASCIQEGADDFISKPFNPREIHVKIKSILHRAIERQESPANYDPTYLS</sequence>
<dbReference type="Proteomes" id="UP000002028">
    <property type="component" value="Chromosome"/>
</dbReference>
<name>D2QJ65_SPILD</name>
<dbReference type="STRING" id="504472.Slin_1028"/>
<keyword evidence="5" id="KW-1185">Reference proteome</keyword>
<dbReference type="InterPro" id="IPR050595">
    <property type="entry name" value="Bact_response_regulator"/>
</dbReference>
<dbReference type="PANTHER" id="PTHR44591">
    <property type="entry name" value="STRESS RESPONSE REGULATOR PROTEIN 1"/>
    <property type="match status" value="1"/>
</dbReference>
<evidence type="ECO:0000313" key="4">
    <source>
        <dbReference type="EMBL" id="ADB37079.1"/>
    </source>
</evidence>
<evidence type="ECO:0000313" key="5">
    <source>
        <dbReference type="Proteomes" id="UP000002028"/>
    </source>
</evidence>
<organism evidence="4 5">
    <name type="scientific">Spirosoma linguale (strain ATCC 33905 / DSM 74 / LMG 10896 / Claus 1)</name>
    <dbReference type="NCBI Taxonomy" id="504472"/>
    <lineage>
        <taxon>Bacteria</taxon>
        <taxon>Pseudomonadati</taxon>
        <taxon>Bacteroidota</taxon>
        <taxon>Cytophagia</taxon>
        <taxon>Cytophagales</taxon>
        <taxon>Cytophagaceae</taxon>
        <taxon>Spirosoma</taxon>
    </lineage>
</organism>
<dbReference type="EMBL" id="CP001769">
    <property type="protein sequence ID" value="ADB37079.1"/>
    <property type="molecule type" value="Genomic_DNA"/>
</dbReference>
<proteinExistence type="predicted"/>
<evidence type="ECO:0000256" key="1">
    <source>
        <dbReference type="ARBA" id="ARBA00022553"/>
    </source>
</evidence>
<evidence type="ECO:0000259" key="3">
    <source>
        <dbReference type="PROSITE" id="PS50110"/>
    </source>
</evidence>
<evidence type="ECO:0000256" key="2">
    <source>
        <dbReference type="PROSITE-ProRule" id="PRU00169"/>
    </source>
</evidence>
<feature type="modified residue" description="4-aspartylphosphate" evidence="2">
    <location>
        <position position="55"/>
    </location>
</feature>
<dbReference type="SMART" id="SM00448">
    <property type="entry name" value="REC"/>
    <property type="match status" value="1"/>
</dbReference>
<dbReference type="SUPFAM" id="SSF52172">
    <property type="entry name" value="CheY-like"/>
    <property type="match status" value="1"/>
</dbReference>
<gene>
    <name evidence="4" type="ordered locus">Slin_1028</name>
</gene>
<dbReference type="PROSITE" id="PS50110">
    <property type="entry name" value="RESPONSE_REGULATORY"/>
    <property type="match status" value="1"/>
</dbReference>
<dbReference type="eggNOG" id="COG0745">
    <property type="taxonomic scope" value="Bacteria"/>
</dbReference>
<dbReference type="InterPro" id="IPR011006">
    <property type="entry name" value="CheY-like_superfamily"/>
</dbReference>
<dbReference type="GO" id="GO:0000160">
    <property type="term" value="P:phosphorelay signal transduction system"/>
    <property type="evidence" value="ECO:0007669"/>
    <property type="project" value="InterPro"/>
</dbReference>